<dbReference type="GO" id="GO:0030970">
    <property type="term" value="P:retrograde protein transport, ER to cytosol"/>
    <property type="evidence" value="ECO:0007669"/>
    <property type="project" value="TreeGrafter"/>
</dbReference>
<comment type="subcellular location">
    <subcellularLocation>
        <location evidence="2">Cytoplasm</location>
    </subcellularLocation>
    <subcellularLocation>
        <location evidence="1">Endoplasmic reticulum membrane</location>
        <topology evidence="1">Single-pass membrane protein</topology>
    </subcellularLocation>
</comment>
<protein>
    <recommendedName>
        <fullName evidence="15">Selenoprotein S</fullName>
    </recommendedName>
</protein>
<evidence type="ECO:0000256" key="1">
    <source>
        <dbReference type="ARBA" id="ARBA00004389"/>
    </source>
</evidence>
<dbReference type="EMBL" id="JAODUO010001022">
    <property type="protein sequence ID" value="KAK2171822.1"/>
    <property type="molecule type" value="Genomic_DNA"/>
</dbReference>
<evidence type="ECO:0000256" key="8">
    <source>
        <dbReference type="ARBA" id="ARBA00022989"/>
    </source>
</evidence>
<dbReference type="AlphaFoldDB" id="A0AAD9KIC2"/>
<organism evidence="13 14">
    <name type="scientific">Ridgeia piscesae</name>
    <name type="common">Tubeworm</name>
    <dbReference type="NCBI Taxonomy" id="27915"/>
    <lineage>
        <taxon>Eukaryota</taxon>
        <taxon>Metazoa</taxon>
        <taxon>Spiralia</taxon>
        <taxon>Lophotrochozoa</taxon>
        <taxon>Annelida</taxon>
        <taxon>Polychaeta</taxon>
        <taxon>Sedentaria</taxon>
        <taxon>Canalipalpata</taxon>
        <taxon>Sabellida</taxon>
        <taxon>Siboglinidae</taxon>
        <taxon>Ridgeia</taxon>
    </lineage>
</organism>
<keyword evidence="7" id="KW-0712">Selenocysteine</keyword>
<accession>A0AAD9KIC2</accession>
<dbReference type="Proteomes" id="UP001209878">
    <property type="component" value="Unassembled WGS sequence"/>
</dbReference>
<evidence type="ECO:0000256" key="12">
    <source>
        <dbReference type="SAM" id="Phobius"/>
    </source>
</evidence>
<feature type="transmembrane region" description="Helical" evidence="12">
    <location>
        <begin position="49"/>
        <end position="67"/>
    </location>
</feature>
<dbReference type="Gene3D" id="6.10.250.2950">
    <property type="match status" value="1"/>
</dbReference>
<name>A0AAD9KIC2_RIDPI</name>
<dbReference type="GO" id="GO:0036502">
    <property type="term" value="C:Derlin-1-VIMP complex"/>
    <property type="evidence" value="ECO:0007669"/>
    <property type="project" value="TreeGrafter"/>
</dbReference>
<evidence type="ECO:0000256" key="5">
    <source>
        <dbReference type="ARBA" id="ARBA00022692"/>
    </source>
</evidence>
<evidence type="ECO:0000256" key="7">
    <source>
        <dbReference type="ARBA" id="ARBA00022933"/>
    </source>
</evidence>
<evidence type="ECO:0000256" key="11">
    <source>
        <dbReference type="SAM" id="MobiDB-lite"/>
    </source>
</evidence>
<evidence type="ECO:0000256" key="9">
    <source>
        <dbReference type="ARBA" id="ARBA00023136"/>
    </source>
</evidence>
<evidence type="ECO:0000256" key="4">
    <source>
        <dbReference type="ARBA" id="ARBA00022490"/>
    </source>
</evidence>
<dbReference type="GO" id="GO:0030968">
    <property type="term" value="P:endoplasmic reticulum unfolded protein response"/>
    <property type="evidence" value="ECO:0007669"/>
    <property type="project" value="TreeGrafter"/>
</dbReference>
<keyword evidence="4" id="KW-0963">Cytoplasm</keyword>
<sequence length="211" mass="24909">MDADDDADVNVEVEEDGEEAVVHPTSLDNKTPAFLIQHYQTAVVFLQNYGWYIVIAVIILMFIRRHFEPYLRRLFDKMEQRRETYVDPDVAERRLEAMESHRQRLQEEFDAKAARFAEEQKKKEEEKRKAKIEDWDRHLMGEGYRSRTRHEVTPSYLSLHYLAMSCHRPPYPTIPYPTLPYPTLPYPTLPYPTLPYPTLPYPVPLPPLTGC</sequence>
<comment type="caution">
    <text evidence="13">The sequence shown here is derived from an EMBL/GenBank/DDBJ whole genome shotgun (WGS) entry which is preliminary data.</text>
</comment>
<dbReference type="Pfam" id="PF06936">
    <property type="entry name" value="Selenoprotein_S"/>
    <property type="match status" value="1"/>
</dbReference>
<keyword evidence="5 12" id="KW-0812">Transmembrane</keyword>
<feature type="compositionally biased region" description="Acidic residues" evidence="11">
    <location>
        <begin position="1"/>
        <end position="19"/>
    </location>
</feature>
<feature type="coiled-coil region" evidence="10">
    <location>
        <begin position="95"/>
        <end position="134"/>
    </location>
</feature>
<keyword evidence="6" id="KW-0256">Endoplasmic reticulum</keyword>
<evidence type="ECO:0000256" key="2">
    <source>
        <dbReference type="ARBA" id="ARBA00004496"/>
    </source>
</evidence>
<feature type="region of interest" description="Disordered" evidence="11">
    <location>
        <begin position="1"/>
        <end position="20"/>
    </location>
</feature>
<keyword evidence="14" id="KW-1185">Reference proteome</keyword>
<evidence type="ECO:0000313" key="13">
    <source>
        <dbReference type="EMBL" id="KAK2171822.1"/>
    </source>
</evidence>
<reference evidence="13" key="1">
    <citation type="journal article" date="2023" name="Mol. Biol. Evol.">
        <title>Third-Generation Sequencing Reveals the Adaptive Role of the Epigenome in Three Deep-Sea Polychaetes.</title>
        <authorList>
            <person name="Perez M."/>
            <person name="Aroh O."/>
            <person name="Sun Y."/>
            <person name="Lan Y."/>
            <person name="Juniper S.K."/>
            <person name="Young C.R."/>
            <person name="Angers B."/>
            <person name="Qian P.Y."/>
        </authorList>
    </citation>
    <scope>NUCLEOTIDE SEQUENCE</scope>
    <source>
        <strain evidence="13">R07B-5</strain>
    </source>
</reference>
<gene>
    <name evidence="13" type="ORF">NP493_1022g00001</name>
</gene>
<dbReference type="GO" id="GO:0036513">
    <property type="term" value="C:Derlin-1 retrotranslocation complex"/>
    <property type="evidence" value="ECO:0007669"/>
    <property type="project" value="TreeGrafter"/>
</dbReference>
<keyword evidence="10" id="KW-0175">Coiled coil</keyword>
<keyword evidence="8 12" id="KW-1133">Transmembrane helix</keyword>
<dbReference type="PANTHER" id="PTHR28621:SF1">
    <property type="entry name" value="SELENOPROTEIN S"/>
    <property type="match status" value="1"/>
</dbReference>
<evidence type="ECO:0008006" key="15">
    <source>
        <dbReference type="Google" id="ProtNLM"/>
    </source>
</evidence>
<dbReference type="InterPro" id="IPR009703">
    <property type="entry name" value="Selenoprotein_S"/>
</dbReference>
<evidence type="ECO:0000256" key="6">
    <source>
        <dbReference type="ARBA" id="ARBA00022824"/>
    </source>
</evidence>
<keyword evidence="9 12" id="KW-0472">Membrane</keyword>
<evidence type="ECO:0000313" key="14">
    <source>
        <dbReference type="Proteomes" id="UP001209878"/>
    </source>
</evidence>
<dbReference type="PANTHER" id="PTHR28621">
    <property type="entry name" value="SELENOPROTEIN S"/>
    <property type="match status" value="1"/>
</dbReference>
<proteinExistence type="inferred from homology"/>
<evidence type="ECO:0000256" key="10">
    <source>
        <dbReference type="SAM" id="Coils"/>
    </source>
</evidence>
<evidence type="ECO:0000256" key="3">
    <source>
        <dbReference type="ARBA" id="ARBA00011034"/>
    </source>
</evidence>
<comment type="similarity">
    <text evidence="3">Belongs to the selenoprotein S family.</text>
</comment>